<feature type="region of interest" description="Disordered" evidence="1">
    <location>
        <begin position="1"/>
        <end position="59"/>
    </location>
</feature>
<dbReference type="EMBL" id="OU015567">
    <property type="protein sequence ID" value="CAG5110786.1"/>
    <property type="molecule type" value="Genomic_DNA"/>
</dbReference>
<evidence type="ECO:0000313" key="2">
    <source>
        <dbReference type="EMBL" id="CAG5110786.1"/>
    </source>
</evidence>
<dbReference type="Proteomes" id="UP001158576">
    <property type="component" value="Chromosome 2"/>
</dbReference>
<sequence length="318" mass="36258">MSVTKAGRNPGSLLLLVEKTQLETSNDDSSDSSEDEDDNNEETIKEHQQIKTQNFSTQQKPCRFKPVKLVHQLNGGRWTGQDKTLEPGYQIPNASREKMIRRVKREIKQQKPATAKSRTDIKKMIETPSYQMFSVLTVIPDFAKPVEPERKSAVASPVQSPLTVESESQSTTIDFNLDNLDENGKKVSSFFDQMKAQTLSLMSQYSREIQHLRDSINFYKEELEIVKSFMTDEQKIQLTQQLAERKAYRSRTTSISTHPPTPMSSRHVSSSSYTSDKHSVPANNTLPQMQNQTPLFQYSPTETVFLPPQYPPTHQPTE</sequence>
<proteinExistence type="predicted"/>
<feature type="compositionally biased region" description="Polar residues" evidence="1">
    <location>
        <begin position="50"/>
        <end position="59"/>
    </location>
</feature>
<organism evidence="2 3">
    <name type="scientific">Oikopleura dioica</name>
    <name type="common">Tunicate</name>
    <dbReference type="NCBI Taxonomy" id="34765"/>
    <lineage>
        <taxon>Eukaryota</taxon>
        <taxon>Metazoa</taxon>
        <taxon>Chordata</taxon>
        <taxon>Tunicata</taxon>
        <taxon>Appendicularia</taxon>
        <taxon>Copelata</taxon>
        <taxon>Oikopleuridae</taxon>
        <taxon>Oikopleura</taxon>
    </lineage>
</organism>
<gene>
    <name evidence="2" type="ORF">OKIOD_LOCUS13915</name>
</gene>
<evidence type="ECO:0000256" key="1">
    <source>
        <dbReference type="SAM" id="MobiDB-lite"/>
    </source>
</evidence>
<feature type="compositionally biased region" description="Low complexity" evidence="1">
    <location>
        <begin position="264"/>
        <end position="274"/>
    </location>
</feature>
<feature type="compositionally biased region" description="Acidic residues" evidence="1">
    <location>
        <begin position="25"/>
        <end position="41"/>
    </location>
</feature>
<keyword evidence="3" id="KW-1185">Reference proteome</keyword>
<feature type="compositionally biased region" description="Polar residues" evidence="1">
    <location>
        <begin position="281"/>
        <end position="302"/>
    </location>
</feature>
<feature type="compositionally biased region" description="Pro residues" evidence="1">
    <location>
        <begin position="308"/>
        <end position="318"/>
    </location>
</feature>
<reference evidence="2 3" key="1">
    <citation type="submission" date="2021-04" db="EMBL/GenBank/DDBJ databases">
        <authorList>
            <person name="Bliznina A."/>
        </authorList>
    </citation>
    <scope>NUCLEOTIDE SEQUENCE [LARGE SCALE GENOMIC DNA]</scope>
</reference>
<protein>
    <submittedName>
        <fullName evidence="2">Oidioi.mRNA.OKI2018_I69.chr2.g5150.t1.cds</fullName>
    </submittedName>
</protein>
<evidence type="ECO:0000313" key="3">
    <source>
        <dbReference type="Proteomes" id="UP001158576"/>
    </source>
</evidence>
<name>A0ABN7T640_OIKDI</name>
<feature type="region of interest" description="Disordered" evidence="1">
    <location>
        <begin position="245"/>
        <end position="318"/>
    </location>
</feature>
<accession>A0ABN7T640</accession>